<organism evidence="1 2">
    <name type="scientific">Allacma fusca</name>
    <dbReference type="NCBI Taxonomy" id="39272"/>
    <lineage>
        <taxon>Eukaryota</taxon>
        <taxon>Metazoa</taxon>
        <taxon>Ecdysozoa</taxon>
        <taxon>Arthropoda</taxon>
        <taxon>Hexapoda</taxon>
        <taxon>Collembola</taxon>
        <taxon>Symphypleona</taxon>
        <taxon>Sminthuridae</taxon>
        <taxon>Allacma</taxon>
    </lineage>
</organism>
<comment type="caution">
    <text evidence="1">The sequence shown here is derived from an EMBL/GenBank/DDBJ whole genome shotgun (WGS) entry which is preliminary data.</text>
</comment>
<name>A0A8J2KL06_9HEXA</name>
<evidence type="ECO:0000313" key="2">
    <source>
        <dbReference type="Proteomes" id="UP000708208"/>
    </source>
</evidence>
<sequence length="198" mass="22955">MEKSVELVPKSWLRENNTKCLWPYNLRGNNLANAIRRRICPEEDWILFDARLLRSLDDYTHGRRCVEKAELTSDLETTDEDPPPRRIIKTNRDSSFIYEGPKKNTCFYSREPAPEPEPLSLAFQILDPENPIVNDVNHIHNENIFNNPTKPVDTLCTPVSANLNTQPRLFLDISNSIPEIPFQDETSPEILRLRSEIN</sequence>
<evidence type="ECO:0000313" key="1">
    <source>
        <dbReference type="EMBL" id="CAG7816455.1"/>
    </source>
</evidence>
<dbReference type="AlphaFoldDB" id="A0A8J2KL06"/>
<keyword evidence="2" id="KW-1185">Reference proteome</keyword>
<reference evidence="1" key="1">
    <citation type="submission" date="2021-06" db="EMBL/GenBank/DDBJ databases">
        <authorList>
            <person name="Hodson N. C."/>
            <person name="Mongue J. A."/>
            <person name="Jaron S. K."/>
        </authorList>
    </citation>
    <scope>NUCLEOTIDE SEQUENCE</scope>
</reference>
<dbReference type="OrthoDB" id="7548200at2759"/>
<proteinExistence type="predicted"/>
<dbReference type="EMBL" id="CAJVCH010370748">
    <property type="protein sequence ID" value="CAG7816455.1"/>
    <property type="molecule type" value="Genomic_DNA"/>
</dbReference>
<dbReference type="Proteomes" id="UP000708208">
    <property type="component" value="Unassembled WGS sequence"/>
</dbReference>
<gene>
    <name evidence="1" type="ORF">AFUS01_LOCUS27074</name>
</gene>
<accession>A0A8J2KL06</accession>
<feature type="non-terminal residue" evidence="1">
    <location>
        <position position="1"/>
    </location>
</feature>
<protein>
    <submittedName>
        <fullName evidence="1">Uncharacterized protein</fullName>
    </submittedName>
</protein>